<evidence type="ECO:0000256" key="5">
    <source>
        <dbReference type="ARBA" id="ARBA00023295"/>
    </source>
</evidence>
<feature type="region of interest" description="Disordered" evidence="9">
    <location>
        <begin position="1"/>
        <end position="20"/>
    </location>
</feature>
<reference evidence="11 12" key="1">
    <citation type="submission" date="2020-12" db="EMBL/GenBank/DDBJ databases">
        <title>Metabolic potential, ecology and presence of endohyphal bacteria is reflected in genomic diversity of Mucoromycotina.</title>
        <authorList>
            <person name="Muszewska A."/>
            <person name="Okrasinska A."/>
            <person name="Steczkiewicz K."/>
            <person name="Drgas O."/>
            <person name="Orlowska M."/>
            <person name="Perlinska-Lenart U."/>
            <person name="Aleksandrzak-Piekarczyk T."/>
            <person name="Szatraj K."/>
            <person name="Zielenkiewicz U."/>
            <person name="Pilsyk S."/>
            <person name="Malc E."/>
            <person name="Mieczkowski P."/>
            <person name="Kruszewska J.S."/>
            <person name="Biernat P."/>
            <person name="Pawlowska J."/>
        </authorList>
    </citation>
    <scope>NUCLEOTIDE SEQUENCE [LARGE SCALE GENOMIC DNA]</scope>
    <source>
        <strain evidence="11 12">CBS 142.35</strain>
    </source>
</reference>
<feature type="domain" description="GH18" evidence="10">
    <location>
        <begin position="22"/>
        <end position="402"/>
    </location>
</feature>
<feature type="non-terminal residue" evidence="11">
    <location>
        <position position="1"/>
    </location>
</feature>
<dbReference type="GO" id="GO:0005576">
    <property type="term" value="C:extracellular region"/>
    <property type="evidence" value="ECO:0007669"/>
    <property type="project" value="TreeGrafter"/>
</dbReference>
<evidence type="ECO:0000256" key="7">
    <source>
        <dbReference type="RuleBase" id="RU000489"/>
    </source>
</evidence>
<evidence type="ECO:0000259" key="10">
    <source>
        <dbReference type="PROSITE" id="PS51910"/>
    </source>
</evidence>
<dbReference type="InterPro" id="IPR001579">
    <property type="entry name" value="Glyco_hydro_18_chit_AS"/>
</dbReference>
<dbReference type="OrthoDB" id="76388at2759"/>
<keyword evidence="2 7" id="KW-0378">Hydrolase</keyword>
<dbReference type="EMBL" id="JAEPRB010000013">
    <property type="protein sequence ID" value="KAG2226805.1"/>
    <property type="molecule type" value="Genomic_DNA"/>
</dbReference>
<dbReference type="AlphaFoldDB" id="A0A8H7VN59"/>
<dbReference type="PROSITE" id="PS51910">
    <property type="entry name" value="GH18_2"/>
    <property type="match status" value="1"/>
</dbReference>
<dbReference type="GO" id="GO:0000272">
    <property type="term" value="P:polysaccharide catabolic process"/>
    <property type="evidence" value="ECO:0007669"/>
    <property type="project" value="UniProtKB-KW"/>
</dbReference>
<dbReference type="SMART" id="SM00636">
    <property type="entry name" value="Glyco_18"/>
    <property type="match status" value="1"/>
</dbReference>
<dbReference type="Gene3D" id="3.10.50.10">
    <property type="match status" value="1"/>
</dbReference>
<evidence type="ECO:0000256" key="4">
    <source>
        <dbReference type="ARBA" id="ARBA00023277"/>
    </source>
</evidence>
<evidence type="ECO:0000313" key="11">
    <source>
        <dbReference type="EMBL" id="KAG2226805.1"/>
    </source>
</evidence>
<proteinExistence type="inferred from homology"/>
<dbReference type="GO" id="GO:0006032">
    <property type="term" value="P:chitin catabolic process"/>
    <property type="evidence" value="ECO:0007669"/>
    <property type="project" value="UniProtKB-KW"/>
</dbReference>
<evidence type="ECO:0000256" key="1">
    <source>
        <dbReference type="ARBA" id="ARBA00000822"/>
    </source>
</evidence>
<evidence type="ECO:0000256" key="6">
    <source>
        <dbReference type="ARBA" id="ARBA00023326"/>
    </source>
</evidence>
<keyword evidence="6" id="KW-0624">Polysaccharide degradation</keyword>
<evidence type="ECO:0000256" key="8">
    <source>
        <dbReference type="RuleBase" id="RU004453"/>
    </source>
</evidence>
<keyword evidence="4" id="KW-0119">Carbohydrate metabolism</keyword>
<comment type="similarity">
    <text evidence="8">Belongs to the glycosyl hydrolase 18 family.</text>
</comment>
<dbReference type="GO" id="GO:0008843">
    <property type="term" value="F:endochitinase activity"/>
    <property type="evidence" value="ECO:0007669"/>
    <property type="project" value="UniProtKB-EC"/>
</dbReference>
<accession>A0A8H7VN59</accession>
<dbReference type="InterPro" id="IPR011583">
    <property type="entry name" value="Chitinase_II/V-like_cat"/>
</dbReference>
<gene>
    <name evidence="11" type="ORF">INT45_005770</name>
</gene>
<evidence type="ECO:0000313" key="12">
    <source>
        <dbReference type="Proteomes" id="UP000646827"/>
    </source>
</evidence>
<protein>
    <recommendedName>
        <fullName evidence="10">GH18 domain-containing protein</fullName>
    </recommendedName>
</protein>
<keyword evidence="5 7" id="KW-0326">Glycosidase</keyword>
<dbReference type="InterPro" id="IPR029070">
    <property type="entry name" value="Chitinase_insertion_sf"/>
</dbReference>
<organism evidence="11 12">
    <name type="scientific">Circinella minor</name>
    <dbReference type="NCBI Taxonomy" id="1195481"/>
    <lineage>
        <taxon>Eukaryota</taxon>
        <taxon>Fungi</taxon>
        <taxon>Fungi incertae sedis</taxon>
        <taxon>Mucoromycota</taxon>
        <taxon>Mucoromycotina</taxon>
        <taxon>Mucoromycetes</taxon>
        <taxon>Mucorales</taxon>
        <taxon>Lichtheimiaceae</taxon>
        <taxon>Circinella</taxon>
    </lineage>
</organism>
<dbReference type="SUPFAM" id="SSF54556">
    <property type="entry name" value="Chitinase insertion domain"/>
    <property type="match status" value="1"/>
</dbReference>
<name>A0A8H7VN59_9FUNG</name>
<evidence type="ECO:0000256" key="3">
    <source>
        <dbReference type="ARBA" id="ARBA00023024"/>
    </source>
</evidence>
<dbReference type="InterPro" id="IPR050314">
    <property type="entry name" value="Glycosyl_Hydrlase_18"/>
</dbReference>
<comment type="catalytic activity">
    <reaction evidence="1">
        <text>Random endo-hydrolysis of N-acetyl-beta-D-glucosaminide (1-&gt;4)-beta-linkages in chitin and chitodextrins.</text>
        <dbReference type="EC" id="3.2.1.14"/>
    </reaction>
</comment>
<feature type="compositionally biased region" description="Polar residues" evidence="9">
    <location>
        <begin position="7"/>
        <end position="20"/>
    </location>
</feature>
<sequence length="402" mass="44432">VHAANPNALTAVSKSNSSSGGKAITGYFPNWLYARYPISKIDFTKYTHINYAFAIMIKGNTPEWSDEQQVQTQLPELVKAAHAKNGKVLISVGGWSGCITFSTMAANASGRKEFISWSIKQIDKYGIDGIDIDWEYPARQGAGCNVINKASDSKNLLSLFQELRAAMDKKYKKGTKELTAAVHVRTFITPSGYMTDVKPYASVLDRVNLMTYDINGGWNTTTGPNAPFNYQPGYGDSDSFVSAINNWLEAGMPANKISPGLAFYGRSVTTKGDMIKTNQYQPQIPGQLPKGDSFDAFWQDPYCSKDPGGMSGIWRYGNLRSEGVLTSPTKAASPWVRKFDKVSQTPWLFNPTNKTFISYDDPQSIAIKVKYAKSKNLGGVMVWSVDEDSDNNELLNEVAKFR</sequence>
<dbReference type="SUPFAM" id="SSF51445">
    <property type="entry name" value="(Trans)glycosidases"/>
    <property type="match status" value="1"/>
</dbReference>
<keyword evidence="3" id="KW-0146">Chitin degradation</keyword>
<dbReference type="PANTHER" id="PTHR11177:SF392">
    <property type="entry name" value="HAP41P"/>
    <property type="match status" value="1"/>
</dbReference>
<dbReference type="GO" id="GO:0008061">
    <property type="term" value="F:chitin binding"/>
    <property type="evidence" value="ECO:0007669"/>
    <property type="project" value="InterPro"/>
</dbReference>
<keyword evidence="12" id="KW-1185">Reference proteome</keyword>
<dbReference type="Proteomes" id="UP000646827">
    <property type="component" value="Unassembled WGS sequence"/>
</dbReference>
<evidence type="ECO:0000256" key="2">
    <source>
        <dbReference type="ARBA" id="ARBA00022801"/>
    </source>
</evidence>
<dbReference type="InterPro" id="IPR017853">
    <property type="entry name" value="GH"/>
</dbReference>
<dbReference type="PANTHER" id="PTHR11177">
    <property type="entry name" value="CHITINASE"/>
    <property type="match status" value="1"/>
</dbReference>
<dbReference type="PROSITE" id="PS01095">
    <property type="entry name" value="GH18_1"/>
    <property type="match status" value="1"/>
</dbReference>
<evidence type="ECO:0000256" key="9">
    <source>
        <dbReference type="SAM" id="MobiDB-lite"/>
    </source>
</evidence>
<dbReference type="InterPro" id="IPR001223">
    <property type="entry name" value="Glyco_hydro18_cat"/>
</dbReference>
<dbReference type="Gene3D" id="3.20.20.80">
    <property type="entry name" value="Glycosidases"/>
    <property type="match status" value="1"/>
</dbReference>
<comment type="caution">
    <text evidence="11">The sequence shown here is derived from an EMBL/GenBank/DDBJ whole genome shotgun (WGS) entry which is preliminary data.</text>
</comment>
<dbReference type="Pfam" id="PF00704">
    <property type="entry name" value="Glyco_hydro_18"/>
    <property type="match status" value="1"/>
</dbReference>